<evidence type="ECO:0000313" key="1">
    <source>
        <dbReference type="EMBL" id="KOS39899.1"/>
    </source>
</evidence>
<sequence>MDASRCCIRSTHNRGQYSFDEKDESNSHAHYAKYTYTATYEEHEPRFGATIIEKYGWALARRGSGIRRRPNTSWRLSSTTCSVVVPVGSGKIILNAISEWSNQTRGLGGTSRCR</sequence>
<name>A0A0M9WCQ9_9EURO</name>
<protein>
    <submittedName>
        <fullName evidence="1">Uncharacterized protein</fullName>
    </submittedName>
</protein>
<reference evidence="1 2" key="1">
    <citation type="submission" date="2015-08" db="EMBL/GenBank/DDBJ databases">
        <title>Genome sequencing of Penicillium nordicum.</title>
        <authorList>
            <person name="Nguyen H.D."/>
            <person name="Seifert K.A."/>
        </authorList>
    </citation>
    <scope>NUCLEOTIDE SEQUENCE [LARGE SCALE GENOMIC DNA]</scope>
    <source>
        <strain evidence="1 2">DAOMC 185683</strain>
    </source>
</reference>
<accession>A0A0M9WCQ9</accession>
<evidence type="ECO:0000313" key="2">
    <source>
        <dbReference type="Proteomes" id="UP000037696"/>
    </source>
</evidence>
<proteinExistence type="predicted"/>
<gene>
    <name evidence="1" type="ORF">ACN38_g9254</name>
</gene>
<dbReference type="AlphaFoldDB" id="A0A0M9WCQ9"/>
<dbReference type="Proteomes" id="UP000037696">
    <property type="component" value="Unassembled WGS sequence"/>
</dbReference>
<comment type="caution">
    <text evidence="1">The sequence shown here is derived from an EMBL/GenBank/DDBJ whole genome shotgun (WGS) entry which is preliminary data.</text>
</comment>
<organism evidence="1 2">
    <name type="scientific">Penicillium nordicum</name>
    <dbReference type="NCBI Taxonomy" id="229535"/>
    <lineage>
        <taxon>Eukaryota</taxon>
        <taxon>Fungi</taxon>
        <taxon>Dikarya</taxon>
        <taxon>Ascomycota</taxon>
        <taxon>Pezizomycotina</taxon>
        <taxon>Eurotiomycetes</taxon>
        <taxon>Eurotiomycetidae</taxon>
        <taxon>Eurotiales</taxon>
        <taxon>Aspergillaceae</taxon>
        <taxon>Penicillium</taxon>
    </lineage>
</organism>
<dbReference type="EMBL" id="LHQQ01000184">
    <property type="protein sequence ID" value="KOS39899.1"/>
    <property type="molecule type" value="Genomic_DNA"/>
</dbReference>
<keyword evidence="2" id="KW-1185">Reference proteome</keyword>